<reference evidence="5 6" key="1">
    <citation type="submission" date="2020-08" db="EMBL/GenBank/DDBJ databases">
        <title>Genomic Encyclopedia of Type Strains, Phase IV (KMG-V): Genome sequencing to study the core and pangenomes of soil and plant-associated prokaryotes.</title>
        <authorList>
            <person name="Whitman W."/>
        </authorList>
    </citation>
    <scope>NUCLEOTIDE SEQUENCE [LARGE SCALE GENOMIC DNA]</scope>
    <source>
        <strain evidence="5 6">X5P2</strain>
    </source>
</reference>
<gene>
    <name evidence="5" type="ORF">HDF14_002308</name>
</gene>
<dbReference type="AlphaFoldDB" id="A0A9X0QE60"/>
<keyword evidence="3" id="KW-0732">Signal</keyword>
<accession>A0A9X0QE60</accession>
<dbReference type="Proteomes" id="UP000535182">
    <property type="component" value="Unassembled WGS sequence"/>
</dbReference>
<evidence type="ECO:0000256" key="1">
    <source>
        <dbReference type="ARBA" id="ARBA00022801"/>
    </source>
</evidence>
<dbReference type="PANTHER" id="PTHR43156:SF2">
    <property type="entry name" value="STAGE II SPORULATION PROTEIN E"/>
    <property type="match status" value="1"/>
</dbReference>
<feature type="chain" id="PRO_5040827979" description="PPM-type phosphatase domain-containing protein" evidence="3">
    <location>
        <begin position="34"/>
        <end position="663"/>
    </location>
</feature>
<dbReference type="RefSeq" id="WP_183976404.1">
    <property type="nucleotide sequence ID" value="NZ_JACHEB010000004.1"/>
</dbReference>
<dbReference type="Pfam" id="PF07228">
    <property type="entry name" value="SpoIIE"/>
    <property type="match status" value="1"/>
</dbReference>
<dbReference type="InterPro" id="IPR008979">
    <property type="entry name" value="Galactose-bd-like_sf"/>
</dbReference>
<evidence type="ECO:0000256" key="3">
    <source>
        <dbReference type="SAM" id="SignalP"/>
    </source>
</evidence>
<feature type="transmembrane region" description="Helical" evidence="2">
    <location>
        <begin position="217"/>
        <end position="237"/>
    </location>
</feature>
<sequence>MLNWTGSRLRAHCLTIPLAVLLSLIATHATAQATPSTFDLDKDRNPITSIDILWRFHPGDDAQWASPSFDDSAWPLVHADRSWTSQGFPNYTEYGWYRFTLRLPPRPGLQGLLLSRIYSGYQVFADGRLIGSKGSTSRTLAPVFAVDPHIFPLPLPPGADTNPTSIHIAIRVWEYRPIVSWGGAGTLSPGAAAGNTALLTQRLQLLLARRGFIFANVYSYCLLAFLVGLTTLALFLFRRKDREYLWFAVVLLVAAADAALNIYGYDSMRFLIYRALDEIAVAIGAIAAVTFFSILLELRGSPSWRIVCYVATISPLSLVLYYLQATSIGVSYSLQLVCLLPAYLWIIIQLSLHTLRGNTSARLLLAPSALLYGYAVAANLAYIWYQVSGNSSLSDKLIGPILQRPYPLVLVDVLRYIFVLALLIFLVQRFSLARREEERFSTEFAAARSVQSLLVPKSPPPIPGYSLQSVYIPASEVGGDFFQVHPSDDGSLLVIIGDVSGKGLRAAMTVSTIVGALRGCRSQQPPMRSPANILSYLNRVLHGQISGFVTCCAILLTPDGSLTVSNAGHISPYLNGSEFITENGLPLGLADAVPYVESTGHLAPNTQLTLVTDGVVEARSNSGELFGFDRTTAISTQSAQSIANAAQSFGQDDDITVLTIARL</sequence>
<comment type="caution">
    <text evidence="5">The sequence shown here is derived from an EMBL/GenBank/DDBJ whole genome shotgun (WGS) entry which is preliminary data.</text>
</comment>
<feature type="transmembrane region" description="Helical" evidence="2">
    <location>
        <begin position="364"/>
        <end position="385"/>
    </location>
</feature>
<feature type="transmembrane region" description="Helical" evidence="2">
    <location>
        <begin position="271"/>
        <end position="294"/>
    </location>
</feature>
<dbReference type="InterPro" id="IPR036457">
    <property type="entry name" value="PPM-type-like_dom_sf"/>
</dbReference>
<dbReference type="Gene3D" id="3.60.40.10">
    <property type="entry name" value="PPM-type phosphatase domain"/>
    <property type="match status" value="1"/>
</dbReference>
<feature type="transmembrane region" description="Helical" evidence="2">
    <location>
        <begin position="405"/>
        <end position="427"/>
    </location>
</feature>
<dbReference type="GO" id="GO:0016791">
    <property type="term" value="F:phosphatase activity"/>
    <property type="evidence" value="ECO:0007669"/>
    <property type="project" value="TreeGrafter"/>
</dbReference>
<dbReference type="EMBL" id="JACHEB010000004">
    <property type="protein sequence ID" value="MBB5328698.1"/>
    <property type="molecule type" value="Genomic_DNA"/>
</dbReference>
<feature type="transmembrane region" description="Helical" evidence="2">
    <location>
        <begin position="244"/>
        <end position="265"/>
    </location>
</feature>
<proteinExistence type="predicted"/>
<keyword evidence="6" id="KW-1185">Reference proteome</keyword>
<evidence type="ECO:0000313" key="5">
    <source>
        <dbReference type="EMBL" id="MBB5328698.1"/>
    </source>
</evidence>
<name>A0A9X0QE60_9BACT</name>
<protein>
    <recommendedName>
        <fullName evidence="4">PPM-type phosphatase domain-containing protein</fullName>
    </recommendedName>
</protein>
<evidence type="ECO:0000256" key="2">
    <source>
        <dbReference type="SAM" id="Phobius"/>
    </source>
</evidence>
<keyword evidence="2" id="KW-0812">Transmembrane</keyword>
<dbReference type="PANTHER" id="PTHR43156">
    <property type="entry name" value="STAGE II SPORULATION PROTEIN E-RELATED"/>
    <property type="match status" value="1"/>
</dbReference>
<evidence type="ECO:0000259" key="4">
    <source>
        <dbReference type="SMART" id="SM00331"/>
    </source>
</evidence>
<feature type="signal peptide" evidence="3">
    <location>
        <begin position="1"/>
        <end position="33"/>
    </location>
</feature>
<organism evidence="5 6">
    <name type="scientific">Tunturiibacter gelidiferens</name>
    <dbReference type="NCBI Taxonomy" id="3069689"/>
    <lineage>
        <taxon>Bacteria</taxon>
        <taxon>Pseudomonadati</taxon>
        <taxon>Acidobacteriota</taxon>
        <taxon>Terriglobia</taxon>
        <taxon>Terriglobales</taxon>
        <taxon>Acidobacteriaceae</taxon>
        <taxon>Tunturiibacter</taxon>
    </lineage>
</organism>
<dbReference type="Gene3D" id="2.60.120.260">
    <property type="entry name" value="Galactose-binding domain-like"/>
    <property type="match status" value="1"/>
</dbReference>
<feature type="domain" description="PPM-type phosphatase" evidence="4">
    <location>
        <begin position="462"/>
        <end position="662"/>
    </location>
</feature>
<keyword evidence="2" id="KW-0472">Membrane</keyword>
<feature type="transmembrane region" description="Helical" evidence="2">
    <location>
        <begin position="306"/>
        <end position="324"/>
    </location>
</feature>
<dbReference type="InterPro" id="IPR052016">
    <property type="entry name" value="Bact_Sigma-Reg"/>
</dbReference>
<dbReference type="InterPro" id="IPR001932">
    <property type="entry name" value="PPM-type_phosphatase-like_dom"/>
</dbReference>
<feature type="transmembrane region" description="Helical" evidence="2">
    <location>
        <begin position="330"/>
        <end position="352"/>
    </location>
</feature>
<keyword evidence="2" id="KW-1133">Transmembrane helix</keyword>
<dbReference type="SMART" id="SM00331">
    <property type="entry name" value="PP2C_SIG"/>
    <property type="match status" value="1"/>
</dbReference>
<keyword evidence="1" id="KW-0378">Hydrolase</keyword>
<dbReference type="SUPFAM" id="SSF81606">
    <property type="entry name" value="PP2C-like"/>
    <property type="match status" value="1"/>
</dbReference>
<evidence type="ECO:0000313" key="6">
    <source>
        <dbReference type="Proteomes" id="UP000535182"/>
    </source>
</evidence>
<dbReference type="SUPFAM" id="SSF49785">
    <property type="entry name" value="Galactose-binding domain-like"/>
    <property type="match status" value="1"/>
</dbReference>